<name>A0A7R9WTR7_9STRA</name>
<organism evidence="1">
    <name type="scientific">Craspedostauros australis</name>
    <dbReference type="NCBI Taxonomy" id="1486917"/>
    <lineage>
        <taxon>Eukaryota</taxon>
        <taxon>Sar</taxon>
        <taxon>Stramenopiles</taxon>
        <taxon>Ochrophyta</taxon>
        <taxon>Bacillariophyta</taxon>
        <taxon>Bacillariophyceae</taxon>
        <taxon>Bacillariophycidae</taxon>
        <taxon>Naviculales</taxon>
        <taxon>Naviculaceae</taxon>
        <taxon>Craspedostauros</taxon>
    </lineage>
</organism>
<evidence type="ECO:0000313" key="1">
    <source>
        <dbReference type="EMBL" id="CAD8335292.1"/>
    </source>
</evidence>
<proteinExistence type="predicted"/>
<protein>
    <submittedName>
        <fullName evidence="1">Uncharacterized protein</fullName>
    </submittedName>
</protein>
<sequence>MLPTSTSMRTSIGTTVSMERFLLSNRIHPRPWTPQMRWAAHEPFAMESVNRPRPMRGKNQLLWGAQHSYKLNKRAIFTIIECGTVPNQIMDRLTPLVHNNLIPVRWKKKALHLCAHFRLRNIETGDWQIKERRHVHSPSRTMNMTLQAMVKVTLEDENTQKQQSGTIAFVAGDGLNIQSWFRDGPRVR</sequence>
<dbReference type="EMBL" id="HBEF01011747">
    <property type="protein sequence ID" value="CAD8335292.1"/>
    <property type="molecule type" value="Transcribed_RNA"/>
</dbReference>
<gene>
    <name evidence="1" type="ORF">CAUS1442_LOCUS7397</name>
</gene>
<accession>A0A7R9WTR7</accession>
<dbReference type="AlphaFoldDB" id="A0A7R9WTR7"/>
<reference evidence="1" key="1">
    <citation type="submission" date="2021-01" db="EMBL/GenBank/DDBJ databases">
        <authorList>
            <person name="Corre E."/>
            <person name="Pelletier E."/>
            <person name="Niang G."/>
            <person name="Scheremetjew M."/>
            <person name="Finn R."/>
            <person name="Kale V."/>
            <person name="Holt S."/>
            <person name="Cochrane G."/>
            <person name="Meng A."/>
            <person name="Brown T."/>
            <person name="Cohen L."/>
        </authorList>
    </citation>
    <scope>NUCLEOTIDE SEQUENCE</scope>
    <source>
        <strain evidence="1">CCMP3328</strain>
    </source>
</reference>